<organism evidence="2 3">
    <name type="scientific">Temnothorax curvispinosus</name>
    <dbReference type="NCBI Taxonomy" id="300111"/>
    <lineage>
        <taxon>Eukaryota</taxon>
        <taxon>Metazoa</taxon>
        <taxon>Ecdysozoa</taxon>
        <taxon>Arthropoda</taxon>
        <taxon>Hexapoda</taxon>
        <taxon>Insecta</taxon>
        <taxon>Pterygota</taxon>
        <taxon>Neoptera</taxon>
        <taxon>Endopterygota</taxon>
        <taxon>Hymenoptera</taxon>
        <taxon>Apocrita</taxon>
        <taxon>Aculeata</taxon>
        <taxon>Formicoidea</taxon>
        <taxon>Formicidae</taxon>
        <taxon>Myrmicinae</taxon>
        <taxon>Temnothorax</taxon>
    </lineage>
</organism>
<keyword evidence="2" id="KW-1185">Reference proteome</keyword>
<feature type="compositionally biased region" description="Polar residues" evidence="1">
    <location>
        <begin position="365"/>
        <end position="377"/>
    </location>
</feature>
<protein>
    <submittedName>
        <fullName evidence="3">Uncharacterized protein DDB_G0284459-like</fullName>
    </submittedName>
</protein>
<feature type="compositionally biased region" description="Basic and acidic residues" evidence="1">
    <location>
        <begin position="525"/>
        <end position="546"/>
    </location>
</feature>
<evidence type="ECO:0000313" key="3">
    <source>
        <dbReference type="RefSeq" id="XP_024881388.1"/>
    </source>
</evidence>
<feature type="region of interest" description="Disordered" evidence="1">
    <location>
        <begin position="497"/>
        <end position="599"/>
    </location>
</feature>
<feature type="compositionally biased region" description="Basic and acidic residues" evidence="1">
    <location>
        <begin position="220"/>
        <end position="237"/>
    </location>
</feature>
<dbReference type="AlphaFoldDB" id="A0A6J1QHS8"/>
<dbReference type="RefSeq" id="XP_024881388.1">
    <property type="nucleotide sequence ID" value="XM_025025620.1"/>
</dbReference>
<feature type="region of interest" description="Disordered" evidence="1">
    <location>
        <begin position="220"/>
        <end position="273"/>
    </location>
</feature>
<reference evidence="3" key="1">
    <citation type="submission" date="2025-08" db="UniProtKB">
        <authorList>
            <consortium name="RefSeq"/>
        </authorList>
    </citation>
    <scope>IDENTIFICATION</scope>
    <source>
        <tissue evidence="3">Whole body</tissue>
    </source>
</reference>
<name>A0A6J1QHS8_9HYME</name>
<feature type="compositionally biased region" description="Polar residues" evidence="1">
    <location>
        <begin position="262"/>
        <end position="273"/>
    </location>
</feature>
<dbReference type="GeneID" id="112460777"/>
<dbReference type="OrthoDB" id="7606353at2759"/>
<feature type="region of interest" description="Disordered" evidence="1">
    <location>
        <begin position="151"/>
        <end position="189"/>
    </location>
</feature>
<proteinExistence type="predicted"/>
<evidence type="ECO:0000313" key="2">
    <source>
        <dbReference type="Proteomes" id="UP000504618"/>
    </source>
</evidence>
<accession>A0A6J1QHS8</accession>
<feature type="compositionally biased region" description="Polar residues" evidence="1">
    <location>
        <begin position="562"/>
        <end position="578"/>
    </location>
</feature>
<evidence type="ECO:0000256" key="1">
    <source>
        <dbReference type="SAM" id="MobiDB-lite"/>
    </source>
</evidence>
<dbReference type="Proteomes" id="UP000504618">
    <property type="component" value="Unplaced"/>
</dbReference>
<feature type="region of interest" description="Disordered" evidence="1">
    <location>
        <begin position="365"/>
        <end position="393"/>
    </location>
</feature>
<sequence length="599" mass="66854">MKNAKLLILSHNKLRFSVTSGGSNITQTLQNCTGTASPQNDNGTIKQQSSKESMEACQDVSKIISNAAKISHPAESRPVKLDDDGVAINNGDKRSIDPQAVSCQGNVLPQTAESSVVTDQNRLVTGQGHGNKRKFDDLEDRAIAVERDLETGSQQDRSRMTGKIKPRVNGTPTTFTPDEKTTRSRFRNSRIPVEGKPFWKKHVSTPKYASFLRMFRKEETDRLHNNSSSRKNDGEKLQHRRISAESSSNNRANPRIERRTPTPRSTVHTTYNPIMHSSATDPILDSSSLTIQLLRLAVLLYAPTLMPALNSLIAQQNQQTPVSMSSAFEGSNDLLMQIFRLLNEQQSIPNLPLVPIGSERVSSSLSAETNGECSQSLSEEKEENTSSLLEKSDPVSEQGSIFAGKSGWKSNNHIQQQDGKNREWRLTSMLTDSDVRLDGNIFTADDFRKFEEFLKVKTKRSEDVRSLSTKRKNEVVMKEYFRNWLHRLLRQLNSTSSNLSVNSEERGCPEGSSRTAGESSLEEVEGQRNRDRSVSDESPDSSRDDGNTVSEREEEDSDDQKSFTSATSTNSSRSQFKQNDAIVAENEGKLPQNKNLPDQ</sequence>
<gene>
    <name evidence="3" type="primary">LOC112460777</name>
</gene>